<accession>A0A2T3IIJ9</accession>
<evidence type="ECO:0000313" key="2">
    <source>
        <dbReference type="Proteomes" id="UP000240254"/>
    </source>
</evidence>
<protein>
    <submittedName>
        <fullName evidence="1">Uncharacterized protein</fullName>
    </submittedName>
</protein>
<dbReference type="Proteomes" id="UP000240254">
    <property type="component" value="Unassembled WGS sequence"/>
</dbReference>
<dbReference type="AlphaFoldDB" id="A0A2T3IIJ9"/>
<dbReference type="OrthoDB" id="7009438at2"/>
<dbReference type="EMBL" id="PYMK01000014">
    <property type="protein sequence ID" value="PSU28175.1"/>
    <property type="molecule type" value="Genomic_DNA"/>
</dbReference>
<name>A0A2T3IIJ9_9GAMM</name>
<organism evidence="1 2">
    <name type="scientific">Photobacterium aquimaris</name>
    <dbReference type="NCBI Taxonomy" id="512643"/>
    <lineage>
        <taxon>Bacteria</taxon>
        <taxon>Pseudomonadati</taxon>
        <taxon>Pseudomonadota</taxon>
        <taxon>Gammaproteobacteria</taxon>
        <taxon>Vibrionales</taxon>
        <taxon>Vibrionaceae</taxon>
        <taxon>Photobacterium</taxon>
    </lineage>
</organism>
<dbReference type="RefSeq" id="WP_065177172.1">
    <property type="nucleotide sequence ID" value="NZ_LZFA01000054.1"/>
</dbReference>
<proteinExistence type="predicted"/>
<sequence>MSKSLYSLLLIDKHTAIVKKTAQGWAYEAISGENWNPVLSENELINVITKFERKINSQYKLNKVQLTVVYDNNSTCYINKLAEILQEYNCEQWQLINYSIISKLANAKNGYECFSSLDKDWILSVLLPVIDFRLYQENDNIDEVSVNIERKSENKESEKALLTKVNDLQRQIVHLKQQVNIQHKIDFEQLLCFLPLFYKDVWTVVNPEQIALLSGNLITEINIKSPYREPDKSTVLLLKKQFLRLSQQQQRHILDFCLTLEHPLEIRREMQAILEQE</sequence>
<evidence type="ECO:0000313" key="1">
    <source>
        <dbReference type="EMBL" id="PSU28175.1"/>
    </source>
</evidence>
<gene>
    <name evidence="1" type="ORF">CTM88_13660</name>
</gene>
<reference evidence="1 2" key="1">
    <citation type="submission" date="2018-03" db="EMBL/GenBank/DDBJ databases">
        <title>Whole genome sequencing of Histamine producing bacteria.</title>
        <authorList>
            <person name="Butler K."/>
        </authorList>
    </citation>
    <scope>NUCLEOTIDE SEQUENCE [LARGE SCALE GENOMIC DNA]</scope>
    <source>
        <strain evidence="1 2">BS2</strain>
    </source>
</reference>
<comment type="caution">
    <text evidence="1">The sequence shown here is derived from an EMBL/GenBank/DDBJ whole genome shotgun (WGS) entry which is preliminary data.</text>
</comment>